<keyword evidence="6 10" id="KW-0472">Membrane</keyword>
<evidence type="ECO:0000256" key="1">
    <source>
        <dbReference type="ARBA" id="ARBA00004651"/>
    </source>
</evidence>
<evidence type="ECO:0000313" key="14">
    <source>
        <dbReference type="Proteomes" id="UP000471031"/>
    </source>
</evidence>
<keyword evidence="5 10" id="KW-1133">Transmembrane helix</keyword>
<evidence type="ECO:0000256" key="5">
    <source>
        <dbReference type="ARBA" id="ARBA00022989"/>
    </source>
</evidence>
<dbReference type="PANTHER" id="PTHR32089:SF112">
    <property type="entry name" value="LYSOZYME-LIKE PROTEIN-RELATED"/>
    <property type="match status" value="1"/>
</dbReference>
<evidence type="ECO:0000259" key="12">
    <source>
        <dbReference type="PROSITE" id="PS50885"/>
    </source>
</evidence>
<dbReference type="PROSITE" id="PS50111">
    <property type="entry name" value="CHEMOTAXIS_TRANSDUC_2"/>
    <property type="match status" value="1"/>
</dbReference>
<evidence type="ECO:0000256" key="7">
    <source>
        <dbReference type="ARBA" id="ARBA00023224"/>
    </source>
</evidence>
<evidence type="ECO:0000256" key="6">
    <source>
        <dbReference type="ARBA" id="ARBA00023136"/>
    </source>
</evidence>
<dbReference type="GO" id="GO:0005886">
    <property type="term" value="C:plasma membrane"/>
    <property type="evidence" value="ECO:0007669"/>
    <property type="project" value="UniProtKB-SubCell"/>
</dbReference>
<dbReference type="CDD" id="cd11386">
    <property type="entry name" value="MCP_signal"/>
    <property type="match status" value="1"/>
</dbReference>
<gene>
    <name evidence="13" type="ORF">GTO89_02425</name>
</gene>
<dbReference type="EMBL" id="WXEX01000002">
    <property type="protein sequence ID" value="MZP41888.1"/>
    <property type="molecule type" value="Genomic_DNA"/>
</dbReference>
<evidence type="ECO:0000256" key="3">
    <source>
        <dbReference type="ARBA" id="ARBA00022500"/>
    </source>
</evidence>
<dbReference type="OrthoDB" id="243053at2"/>
<protein>
    <recommendedName>
        <fullName evidence="15">Methyl-accepting chemotaxis protein</fullName>
    </recommendedName>
</protein>
<feature type="transmembrane region" description="Helical" evidence="10">
    <location>
        <begin position="287"/>
        <end position="305"/>
    </location>
</feature>
<comment type="subcellular location">
    <subcellularLocation>
        <location evidence="1">Cell membrane</location>
        <topology evidence="1">Multi-pass membrane protein</topology>
    </subcellularLocation>
</comment>
<dbReference type="PANTHER" id="PTHR32089">
    <property type="entry name" value="METHYL-ACCEPTING CHEMOTAXIS PROTEIN MCPB"/>
    <property type="match status" value="1"/>
</dbReference>
<evidence type="ECO:0000256" key="9">
    <source>
        <dbReference type="PROSITE-ProRule" id="PRU00284"/>
    </source>
</evidence>
<dbReference type="Pfam" id="PF02743">
    <property type="entry name" value="dCache_1"/>
    <property type="match status" value="1"/>
</dbReference>
<feature type="domain" description="HAMP" evidence="12">
    <location>
        <begin position="306"/>
        <end position="362"/>
    </location>
</feature>
<dbReference type="Proteomes" id="UP000471031">
    <property type="component" value="Unassembled WGS sequence"/>
</dbReference>
<evidence type="ECO:0000256" key="4">
    <source>
        <dbReference type="ARBA" id="ARBA00022692"/>
    </source>
</evidence>
<dbReference type="Gene3D" id="3.30.450.20">
    <property type="entry name" value="PAS domain"/>
    <property type="match status" value="2"/>
</dbReference>
<dbReference type="RefSeq" id="WP_161260482.1">
    <property type="nucleotide sequence ID" value="NZ_JAFBDC010000002.1"/>
</dbReference>
<evidence type="ECO:0000256" key="8">
    <source>
        <dbReference type="ARBA" id="ARBA00029447"/>
    </source>
</evidence>
<keyword evidence="4 10" id="KW-0812">Transmembrane</keyword>
<evidence type="ECO:0000259" key="11">
    <source>
        <dbReference type="PROSITE" id="PS50111"/>
    </source>
</evidence>
<sequence>MRTAKSSFMTQMLLYLITPVLIGLIVLGYLTYRESSSYLQTETQESLTFQVESESRNLELLLREEESSLNFLAATIALNPLTDDQIKSISLGLLNHHHGMANLLVAFSNGQVIDAKGWIPPKDYDPRKRSWYQLGEKAPSGTIAYTDVYVDAITGKDVISLSVPIRRDNQTIGVIVADLDLAVIKETVSKVVNGETGYAFLLNQKGNFIYHPTLTLEQSILTIENGAMAEAGKNFLSGKSGFGQFFYKNVEKLYAYRPIGNSGWILVIATPLTEQYAAIAALGRQSLVTNVITVGLLVILIYYISNRIARLIRRLAEGAEAIATGNLAVDMSWTEQEANSREFASLLDSFCQMTTNLRQVVGHVASAAQTVSASSQQLTAGSEQTAHTITHMAETVSELAENTTKQDQIVRDAIGSVQGIFAELDDASSQASTVAAEAHGAAGLAKEGHGSVTKATTAMAGVQEAVSTLSGFIAQLDEQSQQIGQIVNTIADIAGQTNLLSLNAAIEAARAGEQGRGFAVVAEEVRKLAEMSRKATEDISGLIVTIQREIEQITQAMALGQTAVANSTQVVSAMGTMFDTLNGRVQGLAGNVEGIAKLAQSIAQNSKAAAEHLDEVSRISQETTEQSHSIAAGVQQQSAAMEEIAASSEALSVTAQELQQSVMKFSL</sequence>
<accession>A0A845L6P0</accession>
<organism evidence="13 14">
    <name type="scientific">Heliomicrobium gestii</name>
    <name type="common">Heliobacterium gestii</name>
    <dbReference type="NCBI Taxonomy" id="2699"/>
    <lineage>
        <taxon>Bacteria</taxon>
        <taxon>Bacillati</taxon>
        <taxon>Bacillota</taxon>
        <taxon>Clostridia</taxon>
        <taxon>Eubacteriales</taxon>
        <taxon>Heliobacteriaceae</taxon>
        <taxon>Heliomicrobium</taxon>
    </lineage>
</organism>
<dbReference type="CDD" id="cd12912">
    <property type="entry name" value="PDC2_MCP_like"/>
    <property type="match status" value="1"/>
</dbReference>
<comment type="caution">
    <text evidence="13">The sequence shown here is derived from an EMBL/GenBank/DDBJ whole genome shotgun (WGS) entry which is preliminary data.</text>
</comment>
<dbReference type="Pfam" id="PF00015">
    <property type="entry name" value="MCPsignal"/>
    <property type="match status" value="1"/>
</dbReference>
<feature type="transmembrane region" description="Helical" evidence="10">
    <location>
        <begin position="12"/>
        <end position="32"/>
    </location>
</feature>
<dbReference type="CDD" id="cd06225">
    <property type="entry name" value="HAMP"/>
    <property type="match status" value="1"/>
</dbReference>
<comment type="similarity">
    <text evidence="8">Belongs to the methyl-accepting chemotaxis (MCP) protein family.</text>
</comment>
<keyword evidence="2" id="KW-1003">Cell membrane</keyword>
<name>A0A845L6P0_HELGE</name>
<dbReference type="PROSITE" id="PS50885">
    <property type="entry name" value="HAMP"/>
    <property type="match status" value="1"/>
</dbReference>
<keyword evidence="14" id="KW-1185">Reference proteome</keyword>
<dbReference type="SMART" id="SM00304">
    <property type="entry name" value="HAMP"/>
    <property type="match status" value="2"/>
</dbReference>
<evidence type="ECO:0000256" key="10">
    <source>
        <dbReference type="SAM" id="Phobius"/>
    </source>
</evidence>
<dbReference type="SUPFAM" id="SSF58104">
    <property type="entry name" value="Methyl-accepting chemotaxis protein (MCP) signaling domain"/>
    <property type="match status" value="1"/>
</dbReference>
<dbReference type="SMART" id="SM00283">
    <property type="entry name" value="MA"/>
    <property type="match status" value="1"/>
</dbReference>
<proteinExistence type="inferred from homology"/>
<dbReference type="SUPFAM" id="SSF103190">
    <property type="entry name" value="Sensory domain-like"/>
    <property type="match status" value="1"/>
</dbReference>
<reference evidence="13 14" key="1">
    <citation type="submission" date="2020-01" db="EMBL/GenBank/DDBJ databases">
        <title>Whole genome sequence of Heliobacterium gestii DSM 11169.</title>
        <authorList>
            <person name="Kyndt J.A."/>
            <person name="Meyer T.E."/>
        </authorList>
    </citation>
    <scope>NUCLEOTIDE SEQUENCE [LARGE SCALE GENOMIC DNA]</scope>
    <source>
        <strain evidence="13 14">DSM 11169</strain>
    </source>
</reference>
<evidence type="ECO:0008006" key="15">
    <source>
        <dbReference type="Google" id="ProtNLM"/>
    </source>
</evidence>
<dbReference type="InterPro" id="IPR029151">
    <property type="entry name" value="Sensor-like_sf"/>
</dbReference>
<dbReference type="GO" id="GO:0006935">
    <property type="term" value="P:chemotaxis"/>
    <property type="evidence" value="ECO:0007669"/>
    <property type="project" value="UniProtKB-KW"/>
</dbReference>
<dbReference type="Gene3D" id="1.10.287.950">
    <property type="entry name" value="Methyl-accepting chemotaxis protein"/>
    <property type="match status" value="1"/>
</dbReference>
<dbReference type="AlphaFoldDB" id="A0A845L6P0"/>
<dbReference type="InterPro" id="IPR003660">
    <property type="entry name" value="HAMP_dom"/>
</dbReference>
<dbReference type="Gene3D" id="1.10.8.500">
    <property type="entry name" value="HAMP domain in histidine kinase"/>
    <property type="match status" value="1"/>
</dbReference>
<dbReference type="InterPro" id="IPR004089">
    <property type="entry name" value="MCPsignal_dom"/>
</dbReference>
<dbReference type="InterPro" id="IPR033479">
    <property type="entry name" value="dCache_1"/>
</dbReference>
<keyword evidence="3" id="KW-0145">Chemotaxis</keyword>
<evidence type="ECO:0000313" key="13">
    <source>
        <dbReference type="EMBL" id="MZP41888.1"/>
    </source>
</evidence>
<dbReference type="GO" id="GO:0007165">
    <property type="term" value="P:signal transduction"/>
    <property type="evidence" value="ECO:0007669"/>
    <property type="project" value="UniProtKB-KW"/>
</dbReference>
<feature type="domain" description="Methyl-accepting transducer" evidence="11">
    <location>
        <begin position="381"/>
        <end position="652"/>
    </location>
</feature>
<keyword evidence="7 9" id="KW-0807">Transducer</keyword>
<evidence type="ECO:0000256" key="2">
    <source>
        <dbReference type="ARBA" id="ARBA00022475"/>
    </source>
</evidence>
<dbReference type="CDD" id="cd12913">
    <property type="entry name" value="PDC1_MCP_like"/>
    <property type="match status" value="1"/>
</dbReference>